<keyword evidence="3" id="KW-1185">Reference proteome</keyword>
<dbReference type="OrthoDB" id="5020186at2"/>
<proteinExistence type="predicted"/>
<dbReference type="EMBL" id="QEFB01000007">
    <property type="protein sequence ID" value="PWC07032.1"/>
    <property type="molecule type" value="Genomic_DNA"/>
</dbReference>
<evidence type="ECO:0000313" key="3">
    <source>
        <dbReference type="Proteomes" id="UP000244962"/>
    </source>
</evidence>
<reference evidence="3" key="1">
    <citation type="submission" date="2018-04" db="EMBL/GenBank/DDBJ databases">
        <authorList>
            <person name="Liu S."/>
            <person name="Wang Z."/>
            <person name="Li J."/>
        </authorList>
    </citation>
    <scope>NUCLEOTIDE SEQUENCE [LARGE SCALE GENOMIC DNA]</scope>
    <source>
        <strain evidence="3">622</strain>
    </source>
</reference>
<organism evidence="2 3">
    <name type="scientific">Mycetocola zhujimingii</name>
    <dbReference type="NCBI Taxonomy" id="2079792"/>
    <lineage>
        <taxon>Bacteria</taxon>
        <taxon>Bacillati</taxon>
        <taxon>Actinomycetota</taxon>
        <taxon>Actinomycetes</taxon>
        <taxon>Micrococcales</taxon>
        <taxon>Microbacteriaceae</taxon>
        <taxon>Mycetocola</taxon>
    </lineage>
</organism>
<gene>
    <name evidence="2" type="ORF">DF223_08675</name>
</gene>
<dbReference type="Proteomes" id="UP000244962">
    <property type="component" value="Unassembled WGS sequence"/>
</dbReference>
<dbReference type="KEGG" id="myl:C3E77_11345"/>
<sequence>MPRQVPPVLFTVAASSYAANCALGAGVATGLVHTGNFRWIHHALYITTVTTSVVAASSLLWSRNRAGLFLLPAAIPLTVIPRASARTPRHVQTALSAAPFFILSLIKAWR</sequence>
<keyword evidence="1" id="KW-0812">Transmembrane</keyword>
<protein>
    <submittedName>
        <fullName evidence="2">Uncharacterized protein</fullName>
    </submittedName>
</protein>
<keyword evidence="1" id="KW-0472">Membrane</keyword>
<comment type="caution">
    <text evidence="2">The sequence shown here is derived from an EMBL/GenBank/DDBJ whole genome shotgun (WGS) entry which is preliminary data.</text>
</comment>
<evidence type="ECO:0000313" key="2">
    <source>
        <dbReference type="EMBL" id="PWC07032.1"/>
    </source>
</evidence>
<accession>A0A2U1TDR6</accession>
<dbReference type="AlphaFoldDB" id="A0A2U1TDR6"/>
<keyword evidence="1" id="KW-1133">Transmembrane helix</keyword>
<name>A0A2U1TDR6_9MICO</name>
<feature type="transmembrane region" description="Helical" evidence="1">
    <location>
        <begin position="40"/>
        <end position="61"/>
    </location>
</feature>
<dbReference type="RefSeq" id="WP_108391732.1">
    <property type="nucleotide sequence ID" value="NZ_CP026949.1"/>
</dbReference>
<evidence type="ECO:0000256" key="1">
    <source>
        <dbReference type="SAM" id="Phobius"/>
    </source>
</evidence>